<reference evidence="2" key="1">
    <citation type="journal article" date="2021" name="Nat. Commun.">
        <title>Genetic determinants of endophytism in the Arabidopsis root mycobiome.</title>
        <authorList>
            <person name="Mesny F."/>
            <person name="Miyauchi S."/>
            <person name="Thiergart T."/>
            <person name="Pickel B."/>
            <person name="Atanasova L."/>
            <person name="Karlsson M."/>
            <person name="Huettel B."/>
            <person name="Barry K.W."/>
            <person name="Haridas S."/>
            <person name="Chen C."/>
            <person name="Bauer D."/>
            <person name="Andreopoulos W."/>
            <person name="Pangilinan J."/>
            <person name="LaButti K."/>
            <person name="Riley R."/>
            <person name="Lipzen A."/>
            <person name="Clum A."/>
            <person name="Drula E."/>
            <person name="Henrissat B."/>
            <person name="Kohler A."/>
            <person name="Grigoriev I.V."/>
            <person name="Martin F.M."/>
            <person name="Hacquard S."/>
        </authorList>
    </citation>
    <scope>NUCLEOTIDE SEQUENCE</scope>
    <source>
        <strain evidence="2">MPI-SDFR-AT-0068</strain>
    </source>
</reference>
<dbReference type="Proteomes" id="UP000813427">
    <property type="component" value="Unassembled WGS sequence"/>
</dbReference>
<evidence type="ECO:0000313" key="2">
    <source>
        <dbReference type="EMBL" id="KAH7246004.1"/>
    </source>
</evidence>
<feature type="region of interest" description="Disordered" evidence="1">
    <location>
        <begin position="59"/>
        <end position="89"/>
    </location>
</feature>
<name>A0A8K0WBB8_9HYPO</name>
<evidence type="ECO:0000313" key="3">
    <source>
        <dbReference type="Proteomes" id="UP000813427"/>
    </source>
</evidence>
<organism evidence="2 3">
    <name type="scientific">Fusarium tricinctum</name>
    <dbReference type="NCBI Taxonomy" id="61284"/>
    <lineage>
        <taxon>Eukaryota</taxon>
        <taxon>Fungi</taxon>
        <taxon>Dikarya</taxon>
        <taxon>Ascomycota</taxon>
        <taxon>Pezizomycotina</taxon>
        <taxon>Sordariomycetes</taxon>
        <taxon>Hypocreomycetidae</taxon>
        <taxon>Hypocreales</taxon>
        <taxon>Nectriaceae</taxon>
        <taxon>Fusarium</taxon>
        <taxon>Fusarium tricinctum species complex</taxon>
    </lineage>
</organism>
<protein>
    <submittedName>
        <fullName evidence="2">Uncharacterized protein</fullName>
    </submittedName>
</protein>
<dbReference type="AlphaFoldDB" id="A0A8K0WBB8"/>
<keyword evidence="3" id="KW-1185">Reference proteome</keyword>
<proteinExistence type="predicted"/>
<dbReference type="EMBL" id="JAGPXF010000004">
    <property type="protein sequence ID" value="KAH7246004.1"/>
    <property type="molecule type" value="Genomic_DNA"/>
</dbReference>
<comment type="caution">
    <text evidence="2">The sequence shown here is derived from an EMBL/GenBank/DDBJ whole genome shotgun (WGS) entry which is preliminary data.</text>
</comment>
<feature type="compositionally biased region" description="Basic and acidic residues" evidence="1">
    <location>
        <begin position="61"/>
        <end position="89"/>
    </location>
</feature>
<evidence type="ECO:0000256" key="1">
    <source>
        <dbReference type="SAM" id="MobiDB-lite"/>
    </source>
</evidence>
<accession>A0A8K0WBB8</accession>
<sequence>MCGWAGWAGWTEWVSTATIDSGFVQAAYLLTAVCCLHIVFCLGPALNSFCSLSAVCSLASGRDDADGGREMTRKGGDKGVKAKRARDTQ</sequence>
<gene>
    <name evidence="2" type="ORF">BKA59DRAFT_476941</name>
</gene>